<dbReference type="InterPro" id="IPR007791">
    <property type="entry name" value="DjlA_N"/>
</dbReference>
<keyword evidence="4" id="KW-1185">Reference proteome</keyword>
<proteinExistence type="predicted"/>
<protein>
    <recommendedName>
        <fullName evidence="1">Co-chaperone DjlA N-terminal domain-containing protein</fullName>
    </recommendedName>
</protein>
<dbReference type="STRING" id="1479485.DA73_0233820"/>
<name>A0A0C1N3Y7_9CYAN</name>
<dbReference type="Pfam" id="PF05099">
    <property type="entry name" value="TerB"/>
    <property type="match status" value="1"/>
</dbReference>
<evidence type="ECO:0000259" key="1">
    <source>
        <dbReference type="Pfam" id="PF05099"/>
    </source>
</evidence>
<reference evidence="3" key="1">
    <citation type="journal article" date="2015" name="Genome Announc.">
        <title>Draft Genome Sequence of Tolypothrix boutellei Strain VB521301.</title>
        <authorList>
            <person name="Chandrababunaidu M.M."/>
            <person name="Singh D."/>
            <person name="Sen D."/>
            <person name="Bhan S."/>
            <person name="Das S."/>
            <person name="Gupta A."/>
            <person name="Adhikary S.P."/>
            <person name="Tripathy S."/>
        </authorList>
    </citation>
    <scope>NUCLEOTIDE SEQUENCE</scope>
    <source>
        <strain evidence="3">VB521301</strain>
    </source>
</reference>
<dbReference type="Gene3D" id="1.10.3680.10">
    <property type="entry name" value="TerB-like"/>
    <property type="match status" value="1"/>
</dbReference>
<dbReference type="OrthoDB" id="3700345at2"/>
<organism evidence="3">
    <name type="scientific">Tolypothrix bouteillei VB521301</name>
    <dbReference type="NCBI Taxonomy" id="1479485"/>
    <lineage>
        <taxon>Bacteria</taxon>
        <taxon>Bacillati</taxon>
        <taxon>Cyanobacteriota</taxon>
        <taxon>Cyanophyceae</taxon>
        <taxon>Nostocales</taxon>
        <taxon>Tolypothrichaceae</taxon>
        <taxon>Tolypothrix</taxon>
    </lineage>
</organism>
<dbReference type="Proteomes" id="UP000029738">
    <property type="component" value="Unassembled WGS sequence"/>
</dbReference>
<sequence length="163" mass="18174">MSTIKEVLPASEFLKKNLGISEIPVEAYLNYGYALLAIAGADGEVSEAELNWLLNHQRMAGAPEDAIEKYKTFEYKKADLENLLAKITVDVPTWSKSRSLLYHAIQMARADENYSVEEQKAVKKAAKLLKVEDDIALALHRLVETEEAVTALRKALLQTEVLA</sequence>
<dbReference type="InterPro" id="IPR029024">
    <property type="entry name" value="TerB-like"/>
</dbReference>
<dbReference type="EMBL" id="JHEG04000001">
    <property type="protein sequence ID" value="KAF3884899.1"/>
    <property type="molecule type" value="Genomic_DNA"/>
</dbReference>
<evidence type="ECO:0000313" key="2">
    <source>
        <dbReference type="EMBL" id="KAF3884899.1"/>
    </source>
</evidence>
<feature type="domain" description="Co-chaperone DjlA N-terminal" evidence="1">
    <location>
        <begin position="36"/>
        <end position="133"/>
    </location>
</feature>
<dbReference type="RefSeq" id="WP_038077914.1">
    <property type="nucleotide sequence ID" value="NZ_JHEG04000001.1"/>
</dbReference>
<comment type="caution">
    <text evidence="3">The sequence shown here is derived from an EMBL/GenBank/DDBJ whole genome shotgun (WGS) entry which is preliminary data.</text>
</comment>
<gene>
    <name evidence="3" type="ORF">DA73_0233820</name>
    <name evidence="2" type="ORF">DA73_0400005080</name>
</gene>
<dbReference type="SUPFAM" id="SSF158682">
    <property type="entry name" value="TerB-like"/>
    <property type="match status" value="1"/>
</dbReference>
<accession>A0A0C1N3Y7</accession>
<dbReference type="AlphaFoldDB" id="A0A0C1N3Y7"/>
<evidence type="ECO:0000313" key="3">
    <source>
        <dbReference type="EMBL" id="KIE09337.1"/>
    </source>
</evidence>
<evidence type="ECO:0000313" key="4">
    <source>
        <dbReference type="Proteomes" id="UP000029738"/>
    </source>
</evidence>
<dbReference type="EMBL" id="JHEG02000058">
    <property type="protein sequence ID" value="KIE09337.1"/>
    <property type="molecule type" value="Genomic_DNA"/>
</dbReference>
<reference evidence="2" key="2">
    <citation type="submission" date="2019-11" db="EMBL/GenBank/DDBJ databases">
        <title>Improved Assembly of Tolypothrix boutellei genome.</title>
        <authorList>
            <person name="Sarangi A.N."/>
            <person name="Mukherjee M."/>
            <person name="Ghosh S."/>
            <person name="Singh D."/>
            <person name="Das A."/>
            <person name="Kant S."/>
            <person name="Prusty A."/>
            <person name="Tripathy S."/>
        </authorList>
    </citation>
    <scope>NUCLEOTIDE SEQUENCE</scope>
    <source>
        <strain evidence="2">VB521301</strain>
    </source>
</reference>